<keyword evidence="1" id="KW-0472">Membrane</keyword>
<keyword evidence="3" id="KW-1185">Reference proteome</keyword>
<keyword evidence="1" id="KW-0812">Transmembrane</keyword>
<accession>A0A835PSD2</accession>
<sequence>MNREARKSSEVFFSPFFSSFQSFELSIFPFVGSIPGVLSVGLYYDGVPAGKK</sequence>
<dbReference type="Proteomes" id="UP000636800">
    <property type="component" value="Chromosome 12"/>
</dbReference>
<dbReference type="EMBL" id="JADCNL010000012">
    <property type="protein sequence ID" value="KAG0458068.1"/>
    <property type="molecule type" value="Genomic_DNA"/>
</dbReference>
<evidence type="ECO:0000313" key="2">
    <source>
        <dbReference type="EMBL" id="KAG0458068.1"/>
    </source>
</evidence>
<organism evidence="2 3">
    <name type="scientific">Vanilla planifolia</name>
    <name type="common">Vanilla</name>
    <dbReference type="NCBI Taxonomy" id="51239"/>
    <lineage>
        <taxon>Eukaryota</taxon>
        <taxon>Viridiplantae</taxon>
        <taxon>Streptophyta</taxon>
        <taxon>Embryophyta</taxon>
        <taxon>Tracheophyta</taxon>
        <taxon>Spermatophyta</taxon>
        <taxon>Magnoliopsida</taxon>
        <taxon>Liliopsida</taxon>
        <taxon>Asparagales</taxon>
        <taxon>Orchidaceae</taxon>
        <taxon>Vanilloideae</taxon>
        <taxon>Vanilleae</taxon>
        <taxon>Vanilla</taxon>
    </lineage>
</organism>
<dbReference type="AlphaFoldDB" id="A0A835PSD2"/>
<dbReference type="OrthoDB" id="5844513at2759"/>
<evidence type="ECO:0000313" key="3">
    <source>
        <dbReference type="Proteomes" id="UP000636800"/>
    </source>
</evidence>
<gene>
    <name evidence="2" type="ORF">HPP92_023225</name>
</gene>
<reference evidence="2 3" key="1">
    <citation type="journal article" date="2020" name="Nat. Food">
        <title>A phased Vanilla planifolia genome enables genetic improvement of flavour and production.</title>
        <authorList>
            <person name="Hasing T."/>
            <person name="Tang H."/>
            <person name="Brym M."/>
            <person name="Khazi F."/>
            <person name="Huang T."/>
            <person name="Chambers A.H."/>
        </authorList>
    </citation>
    <scope>NUCLEOTIDE SEQUENCE [LARGE SCALE GENOMIC DNA]</scope>
    <source>
        <tissue evidence="2">Leaf</tissue>
    </source>
</reference>
<name>A0A835PSD2_VANPL</name>
<protein>
    <submittedName>
        <fullName evidence="2">Uncharacterized protein</fullName>
    </submittedName>
</protein>
<proteinExistence type="predicted"/>
<comment type="caution">
    <text evidence="2">The sequence shown here is derived from an EMBL/GenBank/DDBJ whole genome shotgun (WGS) entry which is preliminary data.</text>
</comment>
<evidence type="ECO:0000256" key="1">
    <source>
        <dbReference type="SAM" id="Phobius"/>
    </source>
</evidence>
<keyword evidence="1" id="KW-1133">Transmembrane helix</keyword>
<feature type="transmembrane region" description="Helical" evidence="1">
    <location>
        <begin position="25"/>
        <end position="44"/>
    </location>
</feature>